<dbReference type="Gene3D" id="3.30.710.10">
    <property type="entry name" value="Potassium Channel Kv1.1, Chain A"/>
    <property type="match status" value="1"/>
</dbReference>
<reference evidence="2" key="1">
    <citation type="journal article" date="2020" name="Stud. Mycol.">
        <title>101 Dothideomycetes genomes: a test case for predicting lifestyles and emergence of pathogens.</title>
        <authorList>
            <person name="Haridas S."/>
            <person name="Albert R."/>
            <person name="Binder M."/>
            <person name="Bloem J."/>
            <person name="Labutti K."/>
            <person name="Salamov A."/>
            <person name="Andreopoulos B."/>
            <person name="Baker S."/>
            <person name="Barry K."/>
            <person name="Bills G."/>
            <person name="Bluhm B."/>
            <person name="Cannon C."/>
            <person name="Castanera R."/>
            <person name="Culley D."/>
            <person name="Daum C."/>
            <person name="Ezra D."/>
            <person name="Gonzalez J."/>
            <person name="Henrissat B."/>
            <person name="Kuo A."/>
            <person name="Liang C."/>
            <person name="Lipzen A."/>
            <person name="Lutzoni F."/>
            <person name="Magnuson J."/>
            <person name="Mondo S."/>
            <person name="Nolan M."/>
            <person name="Ohm R."/>
            <person name="Pangilinan J."/>
            <person name="Park H.-J."/>
            <person name="Ramirez L."/>
            <person name="Alfaro M."/>
            <person name="Sun H."/>
            <person name="Tritt A."/>
            <person name="Yoshinaga Y."/>
            <person name="Zwiers L.-H."/>
            <person name="Turgeon B."/>
            <person name="Goodwin S."/>
            <person name="Spatafora J."/>
            <person name="Crous P."/>
            <person name="Grigoriev I."/>
        </authorList>
    </citation>
    <scope>NUCLEOTIDE SEQUENCE</scope>
    <source>
        <strain evidence="2">CBS 113979</strain>
    </source>
</reference>
<dbReference type="PROSITE" id="PS50097">
    <property type="entry name" value="BTB"/>
    <property type="match status" value="1"/>
</dbReference>
<sequence length="266" mass="30416">MSPKKAQHRQKSEEQQLDFRTRPLEILVGASRTAFYIHESLICGSSEFFKNAMNRDWKESQERSVPLPDDDVEIFDLYSKWLYTGTITYVADEASIKEAIAEQDLKDFKSPSKLDEIEDKVSAIYVQLAKAIVMGEKLQDVKFKDAITDTITDCISNFTLPSMPGFHFNPGYEFVNIIYAGTMESAPIRRLLVEIWVNQASKTWLLPSSTASEKLPNDFYYDLSAGLLEGRVVLFKDETAFRKRKQTCCWHSHGAEAPCSKRQKET</sequence>
<dbReference type="OrthoDB" id="1022638at2759"/>
<gene>
    <name evidence="2" type="ORF">K402DRAFT_465431</name>
</gene>
<dbReference type="AlphaFoldDB" id="A0A6G1GTC8"/>
<name>A0A6G1GTC8_9PEZI</name>
<evidence type="ECO:0000259" key="1">
    <source>
        <dbReference type="PROSITE" id="PS50097"/>
    </source>
</evidence>
<dbReference type="InterPro" id="IPR000210">
    <property type="entry name" value="BTB/POZ_dom"/>
</dbReference>
<dbReference type="PANTHER" id="PTHR47843">
    <property type="entry name" value="BTB DOMAIN-CONTAINING PROTEIN-RELATED"/>
    <property type="match status" value="1"/>
</dbReference>
<accession>A0A6G1GTC8</accession>
<dbReference type="InterPro" id="IPR011333">
    <property type="entry name" value="SKP1/BTB/POZ_sf"/>
</dbReference>
<dbReference type="CDD" id="cd18186">
    <property type="entry name" value="BTB_POZ_ZBTB_KLHL-like"/>
    <property type="match status" value="1"/>
</dbReference>
<dbReference type="PANTHER" id="PTHR47843:SF2">
    <property type="entry name" value="BTB DOMAIN-CONTAINING PROTEIN"/>
    <property type="match status" value="1"/>
</dbReference>
<dbReference type="Proteomes" id="UP000800041">
    <property type="component" value="Unassembled WGS sequence"/>
</dbReference>
<evidence type="ECO:0000313" key="3">
    <source>
        <dbReference type="Proteomes" id="UP000800041"/>
    </source>
</evidence>
<dbReference type="SUPFAM" id="SSF54695">
    <property type="entry name" value="POZ domain"/>
    <property type="match status" value="1"/>
</dbReference>
<protein>
    <recommendedName>
        <fullName evidence="1">BTB domain-containing protein</fullName>
    </recommendedName>
</protein>
<proteinExistence type="predicted"/>
<evidence type="ECO:0000313" key="2">
    <source>
        <dbReference type="EMBL" id="KAF1984040.1"/>
    </source>
</evidence>
<keyword evidence="3" id="KW-1185">Reference proteome</keyword>
<dbReference type="EMBL" id="ML977170">
    <property type="protein sequence ID" value="KAF1984040.1"/>
    <property type="molecule type" value="Genomic_DNA"/>
</dbReference>
<organism evidence="2 3">
    <name type="scientific">Aulographum hederae CBS 113979</name>
    <dbReference type="NCBI Taxonomy" id="1176131"/>
    <lineage>
        <taxon>Eukaryota</taxon>
        <taxon>Fungi</taxon>
        <taxon>Dikarya</taxon>
        <taxon>Ascomycota</taxon>
        <taxon>Pezizomycotina</taxon>
        <taxon>Dothideomycetes</taxon>
        <taxon>Pleosporomycetidae</taxon>
        <taxon>Aulographales</taxon>
        <taxon>Aulographaceae</taxon>
    </lineage>
</organism>
<feature type="domain" description="BTB" evidence="1">
    <location>
        <begin position="24"/>
        <end position="91"/>
    </location>
</feature>